<protein>
    <submittedName>
        <fullName evidence="1">Uncharacterized protein</fullName>
    </submittedName>
</protein>
<accession>A0A8K1FF73</accession>
<dbReference type="AlphaFoldDB" id="A0A8K1FF73"/>
<gene>
    <name evidence="1" type="ORF">Poli38472_012526</name>
</gene>
<name>A0A8K1FF73_PYTOL</name>
<comment type="caution">
    <text evidence="1">The sequence shown here is derived from an EMBL/GenBank/DDBJ whole genome shotgun (WGS) entry which is preliminary data.</text>
</comment>
<sequence>MAEIERLQRRRDELMSLHDSSLLCSRRRDACIAVTREYQDIFRLGYVAPRERDIITFTSTRLDQELFTFGGCGVEMLLEQWRRYTRTFPSIHIETHATEVTPLVDNENLHMCDAATTVGIVAVKGVVAGRIMRSTVATICPDIWRDPVLMHKLLEREIVCPTIWSFYFNPQGRVIRLDLNVDVFEGFRTVDDITLNDLVQVTQNLSIDDNSFLPPVLDNL</sequence>
<organism evidence="1 2">
    <name type="scientific">Pythium oligandrum</name>
    <name type="common">Mycoparasitic fungus</name>
    <dbReference type="NCBI Taxonomy" id="41045"/>
    <lineage>
        <taxon>Eukaryota</taxon>
        <taxon>Sar</taxon>
        <taxon>Stramenopiles</taxon>
        <taxon>Oomycota</taxon>
        <taxon>Peronosporomycetes</taxon>
        <taxon>Pythiales</taxon>
        <taxon>Pythiaceae</taxon>
        <taxon>Pythium</taxon>
    </lineage>
</organism>
<dbReference type="EMBL" id="SPLM01000076">
    <property type="protein sequence ID" value="TMW61335.1"/>
    <property type="molecule type" value="Genomic_DNA"/>
</dbReference>
<dbReference type="Proteomes" id="UP000794436">
    <property type="component" value="Unassembled WGS sequence"/>
</dbReference>
<evidence type="ECO:0000313" key="1">
    <source>
        <dbReference type="EMBL" id="TMW61335.1"/>
    </source>
</evidence>
<proteinExistence type="predicted"/>
<reference evidence="1" key="1">
    <citation type="submission" date="2019-03" db="EMBL/GenBank/DDBJ databases">
        <title>Long read genome sequence of the mycoparasitic Pythium oligandrum ATCC 38472 isolated from sugarbeet rhizosphere.</title>
        <authorList>
            <person name="Gaulin E."/>
        </authorList>
    </citation>
    <scope>NUCLEOTIDE SEQUENCE</scope>
    <source>
        <strain evidence="1">ATCC 38472_TT</strain>
    </source>
</reference>
<keyword evidence="2" id="KW-1185">Reference proteome</keyword>
<evidence type="ECO:0000313" key="2">
    <source>
        <dbReference type="Proteomes" id="UP000794436"/>
    </source>
</evidence>